<evidence type="ECO:0000313" key="4">
    <source>
        <dbReference type="Proteomes" id="UP000011715"/>
    </source>
</evidence>
<feature type="compositionally biased region" description="Pro residues" evidence="1">
    <location>
        <begin position="208"/>
        <end position="218"/>
    </location>
</feature>
<name>A0A0C4DQU3_MAGP6</name>
<feature type="compositionally biased region" description="Basic and acidic residues" evidence="1">
    <location>
        <begin position="585"/>
        <end position="600"/>
    </location>
</feature>
<evidence type="ECO:0000256" key="1">
    <source>
        <dbReference type="SAM" id="MobiDB-lite"/>
    </source>
</evidence>
<accession>A0A0C4DQU3</accession>
<dbReference type="EnsemblFungi" id="MAPG_02240T0">
    <property type="protein sequence ID" value="MAPG_02240T0"/>
    <property type="gene ID" value="MAPG_02240"/>
</dbReference>
<reference evidence="3" key="4">
    <citation type="journal article" date="2015" name="G3 (Bethesda)">
        <title>Genome sequences of three phytopathogenic species of the Magnaporthaceae family of fungi.</title>
        <authorList>
            <person name="Okagaki L.H."/>
            <person name="Nunes C.C."/>
            <person name="Sailsbery J."/>
            <person name="Clay B."/>
            <person name="Brown D."/>
            <person name="John T."/>
            <person name="Oh Y."/>
            <person name="Young N."/>
            <person name="Fitzgerald M."/>
            <person name="Haas B.J."/>
            <person name="Zeng Q."/>
            <person name="Young S."/>
            <person name="Adiconis X."/>
            <person name="Fan L."/>
            <person name="Levin J.Z."/>
            <person name="Mitchell T.K."/>
            <person name="Okubara P.A."/>
            <person name="Farman M.L."/>
            <person name="Kohn L.M."/>
            <person name="Birren B."/>
            <person name="Ma L.-J."/>
            <person name="Dean R.A."/>
        </authorList>
    </citation>
    <scope>NUCLEOTIDE SEQUENCE</scope>
    <source>
        <strain evidence="3">ATCC 64411 / 73-15</strain>
    </source>
</reference>
<organism evidence="3 4">
    <name type="scientific">Magnaporthiopsis poae (strain ATCC 64411 / 73-15)</name>
    <name type="common">Kentucky bluegrass fungus</name>
    <name type="synonym">Magnaporthe poae</name>
    <dbReference type="NCBI Taxonomy" id="644358"/>
    <lineage>
        <taxon>Eukaryota</taxon>
        <taxon>Fungi</taxon>
        <taxon>Dikarya</taxon>
        <taxon>Ascomycota</taxon>
        <taxon>Pezizomycotina</taxon>
        <taxon>Sordariomycetes</taxon>
        <taxon>Sordariomycetidae</taxon>
        <taxon>Magnaporthales</taxon>
        <taxon>Magnaporthaceae</taxon>
        <taxon>Magnaporthiopsis</taxon>
    </lineage>
</organism>
<sequence length="674" mass="75658">MDGRQPLKVDFERAPQWRWASWKVGLDPETLFTTLNERYNQVSCDIQSLEASHHDVSSIVLQAEDLEDFHRRLAARREERLRELRAAWKRVVQNFYGWRPLRWDGTEDQIHSAFGEMVGHMSLESITNYADAHIPEERKDLPYLSNFRPGAKSSSPAGQPDAGSDQQPLQRPLRPVPPPVWPPTKRVLARVSSLNAPSGDCSSKPPGKKQPPSPPLILPPAAGDGDGSGQPKAAVIVDSEPFSCSSTTLQEPIAELEEEQGLQREKGQKPEHKESGIELTSPAMRPRAASAGAAAPTVAAPLNGSYSQQKSRQGVLVLAANLIIILWSRRGGNMTNRKMTQARALIMLTQGLRRKALQPSPVFACFQLRFSAPLSTRQSNEGAERFNQIVENPAKPPDPKEKTLARGLAFLSDFKRLKDVQPSARDRWEPVPGLRIWTATRHSVPHRSMHFMEWPGHVLVDKLLDTFAEKSRTTPLWIMPDATSQADTRTKAVVRLTQERRLRVALLQALQMHGYDKQGRKLKPYARVARSAPRPAYARRGDPDELYGMVKLSCVAVQIANFPMDKMVAHFVRLVERLKDHLGCRAGERPTVDGRDESRASRPKNYIPGMGTREELPRRGIPRDGRSRDSDGSRPYAQQGLGGSSYDRNSRGRNGSYWDAEDDEWKRIMSIRRS</sequence>
<dbReference type="Proteomes" id="UP000011715">
    <property type="component" value="Unassembled WGS sequence"/>
</dbReference>
<dbReference type="OrthoDB" id="5174175at2759"/>
<dbReference type="VEuPathDB" id="FungiDB:MAPG_02240"/>
<gene>
    <name evidence="2" type="ORF">MAPG_02240</name>
</gene>
<feature type="compositionally biased region" description="Basic and acidic residues" evidence="1">
    <location>
        <begin position="612"/>
        <end position="632"/>
    </location>
</feature>
<reference evidence="2" key="1">
    <citation type="submission" date="2010-05" db="EMBL/GenBank/DDBJ databases">
        <title>The Genome Sequence of Magnaporthe poae strain ATCC 64411.</title>
        <authorList>
            <consortium name="The Broad Institute Genome Sequencing Platform"/>
            <consortium name="Broad Institute Genome Sequencing Center for Infectious Disease"/>
            <person name="Ma L.-J."/>
            <person name="Dead R."/>
            <person name="Young S."/>
            <person name="Zeng Q."/>
            <person name="Koehrsen M."/>
            <person name="Alvarado L."/>
            <person name="Berlin A."/>
            <person name="Chapman S.B."/>
            <person name="Chen Z."/>
            <person name="Freedman E."/>
            <person name="Gellesch M."/>
            <person name="Goldberg J."/>
            <person name="Griggs A."/>
            <person name="Gujja S."/>
            <person name="Heilman E.R."/>
            <person name="Heiman D."/>
            <person name="Hepburn T."/>
            <person name="Howarth C."/>
            <person name="Jen D."/>
            <person name="Larson L."/>
            <person name="Mehta T."/>
            <person name="Neiman D."/>
            <person name="Pearson M."/>
            <person name="Roberts A."/>
            <person name="Saif S."/>
            <person name="Shea T."/>
            <person name="Shenoy N."/>
            <person name="Sisk P."/>
            <person name="Stolte C."/>
            <person name="Sykes S."/>
            <person name="Walk T."/>
            <person name="White J."/>
            <person name="Yandava C."/>
            <person name="Haas B."/>
            <person name="Nusbaum C."/>
            <person name="Birren B."/>
        </authorList>
    </citation>
    <scope>NUCLEOTIDE SEQUENCE</scope>
    <source>
        <strain evidence="2">ATCC 64411</strain>
    </source>
</reference>
<feature type="compositionally biased region" description="Basic and acidic residues" evidence="1">
    <location>
        <begin position="261"/>
        <end position="276"/>
    </location>
</feature>
<dbReference type="eggNOG" id="ENOG502T0H9">
    <property type="taxonomic scope" value="Eukaryota"/>
</dbReference>
<protein>
    <submittedName>
        <fullName evidence="2 3">Uncharacterized protein</fullName>
    </submittedName>
</protein>
<evidence type="ECO:0000313" key="3">
    <source>
        <dbReference type="EnsemblFungi" id="MAPG_02240T0"/>
    </source>
</evidence>
<feature type="compositionally biased region" description="Low complexity" evidence="1">
    <location>
        <begin position="280"/>
        <end position="292"/>
    </location>
</feature>
<feature type="region of interest" description="Disordered" evidence="1">
    <location>
        <begin position="585"/>
        <end position="658"/>
    </location>
</feature>
<feature type="region of interest" description="Disordered" evidence="1">
    <location>
        <begin position="258"/>
        <end position="292"/>
    </location>
</feature>
<reference evidence="4" key="2">
    <citation type="submission" date="2010-05" db="EMBL/GenBank/DDBJ databases">
        <title>The genome sequence of Magnaporthe poae strain ATCC 64411.</title>
        <authorList>
            <person name="Ma L.-J."/>
            <person name="Dead R."/>
            <person name="Young S."/>
            <person name="Zeng Q."/>
            <person name="Koehrsen M."/>
            <person name="Alvarado L."/>
            <person name="Berlin A."/>
            <person name="Chapman S.B."/>
            <person name="Chen Z."/>
            <person name="Freedman E."/>
            <person name="Gellesch M."/>
            <person name="Goldberg J."/>
            <person name="Griggs A."/>
            <person name="Gujja S."/>
            <person name="Heilman E.R."/>
            <person name="Heiman D."/>
            <person name="Hepburn T."/>
            <person name="Howarth C."/>
            <person name="Jen D."/>
            <person name="Larson L."/>
            <person name="Mehta T."/>
            <person name="Neiman D."/>
            <person name="Pearson M."/>
            <person name="Roberts A."/>
            <person name="Saif S."/>
            <person name="Shea T."/>
            <person name="Shenoy N."/>
            <person name="Sisk P."/>
            <person name="Stolte C."/>
            <person name="Sykes S."/>
            <person name="Walk T."/>
            <person name="White J."/>
            <person name="Yandava C."/>
            <person name="Haas B."/>
            <person name="Nusbaum C."/>
            <person name="Birren B."/>
        </authorList>
    </citation>
    <scope>NUCLEOTIDE SEQUENCE [LARGE SCALE GENOMIC DNA]</scope>
    <source>
        <strain evidence="4">ATCC 64411 / 73-15</strain>
    </source>
</reference>
<dbReference type="EMBL" id="ADBL01000571">
    <property type="status" value="NOT_ANNOTATED_CDS"/>
    <property type="molecule type" value="Genomic_DNA"/>
</dbReference>
<keyword evidence="4" id="KW-1185">Reference proteome</keyword>
<dbReference type="EMBL" id="GL876967">
    <property type="protein sequence ID" value="KLU83175.1"/>
    <property type="molecule type" value="Genomic_DNA"/>
</dbReference>
<evidence type="ECO:0000313" key="2">
    <source>
        <dbReference type="EMBL" id="KLU83175.1"/>
    </source>
</evidence>
<feature type="region of interest" description="Disordered" evidence="1">
    <location>
        <begin position="143"/>
        <end position="233"/>
    </location>
</feature>
<reference evidence="3" key="5">
    <citation type="submission" date="2015-06" db="UniProtKB">
        <authorList>
            <consortium name="EnsemblFungi"/>
        </authorList>
    </citation>
    <scope>IDENTIFICATION</scope>
    <source>
        <strain evidence="3">ATCC 64411</strain>
    </source>
</reference>
<dbReference type="AlphaFoldDB" id="A0A0C4DQU3"/>
<reference evidence="2" key="3">
    <citation type="submission" date="2011-03" db="EMBL/GenBank/DDBJ databases">
        <title>Annotation of Magnaporthe poae ATCC 64411.</title>
        <authorList>
            <person name="Ma L.-J."/>
            <person name="Dead R."/>
            <person name="Young S.K."/>
            <person name="Zeng Q."/>
            <person name="Gargeya S."/>
            <person name="Fitzgerald M."/>
            <person name="Haas B."/>
            <person name="Abouelleil A."/>
            <person name="Alvarado L."/>
            <person name="Arachchi H.M."/>
            <person name="Berlin A."/>
            <person name="Brown A."/>
            <person name="Chapman S.B."/>
            <person name="Chen Z."/>
            <person name="Dunbar C."/>
            <person name="Freedman E."/>
            <person name="Gearin G."/>
            <person name="Gellesch M."/>
            <person name="Goldberg J."/>
            <person name="Griggs A."/>
            <person name="Gujja S."/>
            <person name="Heiman D."/>
            <person name="Howarth C."/>
            <person name="Larson L."/>
            <person name="Lui A."/>
            <person name="MacDonald P.J.P."/>
            <person name="Mehta T."/>
            <person name="Montmayeur A."/>
            <person name="Murphy C."/>
            <person name="Neiman D."/>
            <person name="Pearson M."/>
            <person name="Priest M."/>
            <person name="Roberts A."/>
            <person name="Saif S."/>
            <person name="Shea T."/>
            <person name="Shenoy N."/>
            <person name="Sisk P."/>
            <person name="Stolte C."/>
            <person name="Sykes S."/>
            <person name="Yandava C."/>
            <person name="Wortman J."/>
            <person name="Nusbaum C."/>
            <person name="Birren B."/>
        </authorList>
    </citation>
    <scope>NUCLEOTIDE SEQUENCE</scope>
    <source>
        <strain evidence="2">ATCC 64411</strain>
    </source>
</reference>
<proteinExistence type="predicted"/>